<dbReference type="PROSITE" id="PS50045">
    <property type="entry name" value="SIGMA54_INTERACT_4"/>
    <property type="match status" value="1"/>
</dbReference>
<dbReference type="InterPro" id="IPR002078">
    <property type="entry name" value="Sigma_54_int"/>
</dbReference>
<evidence type="ECO:0000256" key="7">
    <source>
        <dbReference type="ARBA" id="ARBA00023163"/>
    </source>
</evidence>
<dbReference type="Pfam" id="PF00158">
    <property type="entry name" value="Sigma54_activat"/>
    <property type="match status" value="1"/>
</dbReference>
<dbReference type="Pfam" id="PF00072">
    <property type="entry name" value="Response_reg"/>
    <property type="match status" value="1"/>
</dbReference>
<feature type="modified residue" description="4-aspartylphosphate" evidence="8">
    <location>
        <position position="63"/>
    </location>
</feature>
<keyword evidence="6" id="KW-0010">Activator</keyword>
<evidence type="ECO:0000256" key="8">
    <source>
        <dbReference type="PROSITE-ProRule" id="PRU00169"/>
    </source>
</evidence>
<keyword evidence="7" id="KW-0804">Transcription</keyword>
<evidence type="ECO:0000313" key="11">
    <source>
        <dbReference type="EMBL" id="SBW12649.1"/>
    </source>
</evidence>
<dbReference type="SMART" id="SM00382">
    <property type="entry name" value="AAA"/>
    <property type="match status" value="1"/>
</dbReference>
<dbReference type="GO" id="GO:0043565">
    <property type="term" value="F:sequence-specific DNA binding"/>
    <property type="evidence" value="ECO:0007669"/>
    <property type="project" value="InterPro"/>
</dbReference>
<dbReference type="InterPro" id="IPR009057">
    <property type="entry name" value="Homeodomain-like_sf"/>
</dbReference>
<keyword evidence="8" id="KW-0597">Phosphoprotein</keyword>
<proteinExistence type="predicted"/>
<dbReference type="SUPFAM" id="SSF52172">
    <property type="entry name" value="CheY-like"/>
    <property type="match status" value="1"/>
</dbReference>
<dbReference type="InterPro" id="IPR025943">
    <property type="entry name" value="Sigma_54_int_dom_ATP-bd_2"/>
</dbReference>
<dbReference type="SUPFAM" id="SSF52540">
    <property type="entry name" value="P-loop containing nucleoside triphosphate hydrolases"/>
    <property type="match status" value="1"/>
</dbReference>
<reference evidence="11" key="1">
    <citation type="submission" date="2016-04" db="EMBL/GenBank/DDBJ databases">
        <authorList>
            <person name="Evans L.H."/>
            <person name="Alamgir A."/>
            <person name="Owens N."/>
            <person name="Weber N.D."/>
            <person name="Virtaneva K."/>
            <person name="Barbian K."/>
            <person name="Babar A."/>
            <person name="Rosenke K."/>
        </authorList>
    </citation>
    <scope>NUCLEOTIDE SEQUENCE</scope>
    <source>
        <strain evidence="11">86</strain>
    </source>
</reference>
<keyword evidence="4" id="KW-0805">Transcription regulation</keyword>
<evidence type="ECO:0000256" key="3">
    <source>
        <dbReference type="ARBA" id="ARBA00023012"/>
    </source>
</evidence>
<dbReference type="PROSITE" id="PS00676">
    <property type="entry name" value="SIGMA54_INTERACT_2"/>
    <property type="match status" value="1"/>
</dbReference>
<dbReference type="SMART" id="SM00448">
    <property type="entry name" value="REC"/>
    <property type="match status" value="1"/>
</dbReference>
<dbReference type="Pfam" id="PF02954">
    <property type="entry name" value="HTH_8"/>
    <property type="match status" value="1"/>
</dbReference>
<dbReference type="PANTHER" id="PTHR32071">
    <property type="entry name" value="TRANSCRIPTIONAL REGULATORY PROTEIN"/>
    <property type="match status" value="1"/>
</dbReference>
<gene>
    <name evidence="11" type="primary">luxO</name>
    <name evidence="11" type="ORF">KL86APRO_30140</name>
</gene>
<dbReference type="GO" id="GO:0000160">
    <property type="term" value="P:phosphorelay signal transduction system"/>
    <property type="evidence" value="ECO:0007669"/>
    <property type="project" value="UniProtKB-KW"/>
</dbReference>
<dbReference type="Gene3D" id="1.10.8.60">
    <property type="match status" value="1"/>
</dbReference>
<dbReference type="Gene3D" id="3.40.50.300">
    <property type="entry name" value="P-loop containing nucleotide triphosphate hydrolases"/>
    <property type="match status" value="1"/>
</dbReference>
<evidence type="ECO:0000256" key="1">
    <source>
        <dbReference type="ARBA" id="ARBA00022741"/>
    </source>
</evidence>
<dbReference type="InterPro" id="IPR011006">
    <property type="entry name" value="CheY-like_superfamily"/>
</dbReference>
<dbReference type="Pfam" id="PF25601">
    <property type="entry name" value="AAA_lid_14"/>
    <property type="match status" value="1"/>
</dbReference>
<evidence type="ECO:0000259" key="9">
    <source>
        <dbReference type="PROSITE" id="PS50045"/>
    </source>
</evidence>
<dbReference type="PANTHER" id="PTHR32071:SF117">
    <property type="entry name" value="PTS-DEPENDENT DIHYDROXYACETONE KINASE OPERON REGULATORY PROTEIN-RELATED"/>
    <property type="match status" value="1"/>
</dbReference>
<dbReference type="SUPFAM" id="SSF46689">
    <property type="entry name" value="Homeodomain-like"/>
    <property type="match status" value="1"/>
</dbReference>
<evidence type="ECO:0000256" key="5">
    <source>
        <dbReference type="ARBA" id="ARBA00023125"/>
    </source>
</evidence>
<dbReference type="InterPro" id="IPR003593">
    <property type="entry name" value="AAA+_ATPase"/>
</dbReference>
<dbReference type="Gene3D" id="3.40.50.2300">
    <property type="match status" value="1"/>
</dbReference>
<keyword evidence="1" id="KW-0547">Nucleotide-binding</keyword>
<keyword evidence="5" id="KW-0238">DNA-binding</keyword>
<dbReference type="EMBL" id="FLUO01000003">
    <property type="protein sequence ID" value="SBW12649.1"/>
    <property type="molecule type" value="Genomic_DNA"/>
</dbReference>
<dbReference type="FunFam" id="3.40.50.300:FF:000006">
    <property type="entry name" value="DNA-binding transcriptional regulator NtrC"/>
    <property type="match status" value="1"/>
</dbReference>
<dbReference type="GO" id="GO:0005524">
    <property type="term" value="F:ATP binding"/>
    <property type="evidence" value="ECO:0007669"/>
    <property type="project" value="UniProtKB-KW"/>
</dbReference>
<dbReference type="CDD" id="cd00009">
    <property type="entry name" value="AAA"/>
    <property type="match status" value="1"/>
</dbReference>
<name>A0A212KLV6_9PROT</name>
<dbReference type="GO" id="GO:0006355">
    <property type="term" value="P:regulation of DNA-templated transcription"/>
    <property type="evidence" value="ECO:0007669"/>
    <property type="project" value="InterPro"/>
</dbReference>
<evidence type="ECO:0000259" key="10">
    <source>
        <dbReference type="PROSITE" id="PS50110"/>
    </source>
</evidence>
<accession>A0A212KLV6</accession>
<dbReference type="InterPro" id="IPR001789">
    <property type="entry name" value="Sig_transdc_resp-reg_receiver"/>
</dbReference>
<dbReference type="PROSITE" id="PS50110">
    <property type="entry name" value="RESPONSE_REGULATORY"/>
    <property type="match status" value="1"/>
</dbReference>
<protein>
    <submittedName>
        <fullName evidence="11">Regulatory protein LuxO</fullName>
    </submittedName>
</protein>
<organism evidence="11">
    <name type="scientific">uncultured Alphaproteobacteria bacterium</name>
    <dbReference type="NCBI Taxonomy" id="91750"/>
    <lineage>
        <taxon>Bacteria</taxon>
        <taxon>Pseudomonadati</taxon>
        <taxon>Pseudomonadota</taxon>
        <taxon>Alphaproteobacteria</taxon>
        <taxon>environmental samples</taxon>
    </lineage>
</organism>
<keyword evidence="2" id="KW-0067">ATP-binding</keyword>
<dbReference type="InterPro" id="IPR058031">
    <property type="entry name" value="AAA_lid_NorR"/>
</dbReference>
<dbReference type="InterPro" id="IPR027417">
    <property type="entry name" value="P-loop_NTPase"/>
</dbReference>
<evidence type="ECO:0000256" key="6">
    <source>
        <dbReference type="ARBA" id="ARBA00023159"/>
    </source>
</evidence>
<sequence length="473" mass="51272">MVVEMGMADAALPKILIVEDTPSMAELYAAFLEGCGYDIRFAETGRAALAAIHADIPAVVLLDIHLPDISGLEILRTIQAEGLPCACVVITAHGTINVAVEAMQSGARDFLVKPFSKDRLVVTVRNVAQHASLERIVASLKDDFGRDGFFGIIGSSMPMQAVYRTIDSVAPSRATVFITGESGTGKEMCAEAVHRASPRRDKPFVALNCGAIPRDLMESEIFGHVKGAFTGAAADREGAARRADGGTLFLDEICEMDLDLQTKLLRFVQTGMVQKVGGDRTEKVDVRFICATNKDPWAEVEAGRFREDLYYRLHVIPIALPPLRARDADVIEIAREVLKRLAREEGKSFQGFTAEAEARLLAFHWPGNVRQLQNVLRNVVVLNDAEAVEVSMLPEAMMKGGAPLVAQAAPVPRAAAEPLTEDGIRPLWITEKETIEAAIAACGGNVPRAAARLEISASTIYRKKMAWDDAKSP</sequence>
<dbReference type="CDD" id="cd17572">
    <property type="entry name" value="REC_NtrC1-like"/>
    <property type="match status" value="1"/>
</dbReference>
<dbReference type="AlphaFoldDB" id="A0A212KLV6"/>
<keyword evidence="3" id="KW-0902">Two-component regulatory system</keyword>
<feature type="domain" description="Response regulatory" evidence="10">
    <location>
        <begin position="14"/>
        <end position="128"/>
    </location>
</feature>
<dbReference type="InterPro" id="IPR002197">
    <property type="entry name" value="HTH_Fis"/>
</dbReference>
<dbReference type="Gene3D" id="1.10.10.60">
    <property type="entry name" value="Homeodomain-like"/>
    <property type="match status" value="1"/>
</dbReference>
<dbReference type="PROSITE" id="PS00688">
    <property type="entry name" value="SIGMA54_INTERACT_3"/>
    <property type="match status" value="1"/>
</dbReference>
<dbReference type="InterPro" id="IPR025944">
    <property type="entry name" value="Sigma_54_int_dom_CS"/>
</dbReference>
<feature type="domain" description="Sigma-54 factor interaction" evidence="9">
    <location>
        <begin position="152"/>
        <end position="381"/>
    </location>
</feature>
<evidence type="ECO:0000256" key="2">
    <source>
        <dbReference type="ARBA" id="ARBA00022840"/>
    </source>
</evidence>
<evidence type="ECO:0000256" key="4">
    <source>
        <dbReference type="ARBA" id="ARBA00023015"/>
    </source>
</evidence>